<keyword evidence="1" id="KW-1133">Transmembrane helix</keyword>
<feature type="transmembrane region" description="Helical" evidence="1">
    <location>
        <begin position="80"/>
        <end position="99"/>
    </location>
</feature>
<feature type="transmembrane region" description="Helical" evidence="1">
    <location>
        <begin position="143"/>
        <end position="163"/>
    </location>
</feature>
<evidence type="ECO:0000313" key="2">
    <source>
        <dbReference type="EMBL" id="JAT29185.1"/>
    </source>
</evidence>
<protein>
    <submittedName>
        <fullName evidence="2">Uncharacterized protein</fullName>
    </submittedName>
</protein>
<gene>
    <name evidence="2" type="ORF">g.14892</name>
</gene>
<feature type="transmembrane region" description="Helical" evidence="1">
    <location>
        <begin position="199"/>
        <end position="220"/>
    </location>
</feature>
<dbReference type="PANTHER" id="PTHR35270:SF2">
    <property type="entry name" value="FUSELESS, ISOFORM A"/>
    <property type="match status" value="1"/>
</dbReference>
<organism evidence="2">
    <name type="scientific">Graphocephala atropunctata</name>
    <dbReference type="NCBI Taxonomy" id="36148"/>
    <lineage>
        <taxon>Eukaryota</taxon>
        <taxon>Metazoa</taxon>
        <taxon>Ecdysozoa</taxon>
        <taxon>Arthropoda</taxon>
        <taxon>Hexapoda</taxon>
        <taxon>Insecta</taxon>
        <taxon>Pterygota</taxon>
        <taxon>Neoptera</taxon>
        <taxon>Paraneoptera</taxon>
        <taxon>Hemiptera</taxon>
        <taxon>Auchenorrhyncha</taxon>
        <taxon>Membracoidea</taxon>
        <taxon>Cicadellidae</taxon>
        <taxon>Cicadellinae</taxon>
        <taxon>Cicadellini</taxon>
        <taxon>Graphocephala</taxon>
    </lineage>
</organism>
<feature type="transmembrane region" description="Helical" evidence="1">
    <location>
        <begin position="111"/>
        <end position="131"/>
    </location>
</feature>
<sequence length="422" mass="47114">SVSWRRVLWGGPSTTMRGSTAGITDGLRGHSAVHYAFLTLLDTLLSALVISPLVVCYWRGTWALMDVYVFPDHPGHSGLVSLASGLGGILVFTLGQSPLARCLHPDRHRLVYYLCSRGYTAVFGFCCVNSWRGAWKLLDIYTGPGVDVVLAVTLSAVVTLAGARTLRNISAPPFAIVTDRREGYFEVPTMFKYGTRETWLYVLDCFFSVFVIGTLVVFVWRGFWCLLDNYLFPDRPDLSALGSLAMGYFLVFATFATQPLMKALVSRIGGFWKILAVDIYLIFSFCGTVNVWRGVWNTLNIYFLPETPIRSYWVSHVVSFVLLIFINSSNSILVRGVYIDAEEQGAQCVDFPCYYLRLFFQTKRKKKLLAQLQKRQVAALARRKSEGENGPGGGQDLDLGAVNHLHKPRASIVCPTDTQHDV</sequence>
<dbReference type="PANTHER" id="PTHR35270">
    <property type="entry name" value="FUSELESS, ISOFORM A"/>
    <property type="match status" value="1"/>
</dbReference>
<dbReference type="GO" id="GO:0042734">
    <property type="term" value="C:presynaptic membrane"/>
    <property type="evidence" value="ECO:0007669"/>
    <property type="project" value="TreeGrafter"/>
</dbReference>
<keyword evidence="1" id="KW-0812">Transmembrane</keyword>
<feature type="transmembrane region" description="Helical" evidence="1">
    <location>
        <begin position="240"/>
        <end position="258"/>
    </location>
</feature>
<dbReference type="GO" id="GO:0070073">
    <property type="term" value="P:clustering of voltage-gated calcium channels"/>
    <property type="evidence" value="ECO:0007669"/>
    <property type="project" value="TreeGrafter"/>
</dbReference>
<evidence type="ECO:0000256" key="1">
    <source>
        <dbReference type="SAM" id="Phobius"/>
    </source>
</evidence>
<feature type="transmembrane region" description="Helical" evidence="1">
    <location>
        <begin position="35"/>
        <end position="60"/>
    </location>
</feature>
<dbReference type="AlphaFoldDB" id="A0A1B6LZW8"/>
<keyword evidence="1" id="KW-0472">Membrane</keyword>
<dbReference type="EMBL" id="GEBQ01010792">
    <property type="protein sequence ID" value="JAT29185.1"/>
    <property type="molecule type" value="Transcribed_RNA"/>
</dbReference>
<accession>A0A1B6LZW8</accession>
<feature type="transmembrane region" description="Helical" evidence="1">
    <location>
        <begin position="312"/>
        <end position="334"/>
    </location>
</feature>
<name>A0A1B6LZW8_9HEMI</name>
<dbReference type="Pfam" id="PF15993">
    <property type="entry name" value="Fuseless"/>
    <property type="match status" value="1"/>
</dbReference>
<dbReference type="GO" id="GO:0007274">
    <property type="term" value="P:neuromuscular synaptic transmission"/>
    <property type="evidence" value="ECO:0007669"/>
    <property type="project" value="TreeGrafter"/>
</dbReference>
<feature type="non-terminal residue" evidence="2">
    <location>
        <position position="1"/>
    </location>
</feature>
<reference evidence="2" key="1">
    <citation type="submission" date="2015-11" db="EMBL/GenBank/DDBJ databases">
        <title>De novo transcriptome assembly of four potential Pierce s Disease insect vectors from Arizona vineyards.</title>
        <authorList>
            <person name="Tassone E.E."/>
        </authorList>
    </citation>
    <scope>NUCLEOTIDE SEQUENCE</scope>
</reference>
<feature type="transmembrane region" description="Helical" evidence="1">
    <location>
        <begin position="270"/>
        <end position="292"/>
    </location>
</feature>
<proteinExistence type="predicted"/>
<dbReference type="InterPro" id="IPR032751">
    <property type="entry name" value="Fuseless"/>
</dbReference>
<dbReference type="GO" id="GO:0007270">
    <property type="term" value="P:neuron-neuron synaptic transmission"/>
    <property type="evidence" value="ECO:0007669"/>
    <property type="project" value="TreeGrafter"/>
</dbReference>